<dbReference type="Gene3D" id="1.10.10.10">
    <property type="entry name" value="Winged helix-like DNA-binding domain superfamily/Winged helix DNA-binding domain"/>
    <property type="match status" value="1"/>
</dbReference>
<keyword evidence="7" id="KW-0032">Aminotransferase</keyword>
<keyword evidence="5" id="KW-0804">Transcription</keyword>
<dbReference type="PANTHER" id="PTHR46577:SF2">
    <property type="entry name" value="TRANSCRIPTIONAL REGULATORY PROTEIN"/>
    <property type="match status" value="1"/>
</dbReference>
<dbReference type="InterPro" id="IPR051446">
    <property type="entry name" value="HTH_trans_reg/aminotransferase"/>
</dbReference>
<evidence type="ECO:0000256" key="1">
    <source>
        <dbReference type="ARBA" id="ARBA00005384"/>
    </source>
</evidence>
<dbReference type="InterPro" id="IPR015422">
    <property type="entry name" value="PyrdxlP-dep_Trfase_small"/>
</dbReference>
<keyword evidence="4" id="KW-0238">DNA-binding</keyword>
<dbReference type="Gene3D" id="3.90.1150.10">
    <property type="entry name" value="Aspartate Aminotransferase, domain 1"/>
    <property type="match status" value="1"/>
</dbReference>
<keyword evidence="3" id="KW-0805">Transcription regulation</keyword>
<dbReference type="SMART" id="SM00345">
    <property type="entry name" value="HTH_GNTR"/>
    <property type="match status" value="1"/>
</dbReference>
<proteinExistence type="inferred from homology"/>
<dbReference type="EMBL" id="JBBKTX010000001">
    <property type="protein sequence ID" value="MFK4750954.1"/>
    <property type="molecule type" value="Genomic_DNA"/>
</dbReference>
<evidence type="ECO:0000256" key="2">
    <source>
        <dbReference type="ARBA" id="ARBA00022898"/>
    </source>
</evidence>
<dbReference type="InterPro" id="IPR036390">
    <property type="entry name" value="WH_DNA-bd_sf"/>
</dbReference>
<dbReference type="Pfam" id="PF00155">
    <property type="entry name" value="Aminotran_1_2"/>
    <property type="match status" value="1"/>
</dbReference>
<dbReference type="SUPFAM" id="SSF53383">
    <property type="entry name" value="PLP-dependent transferases"/>
    <property type="match status" value="1"/>
</dbReference>
<evidence type="ECO:0000313" key="8">
    <source>
        <dbReference type="Proteomes" id="UP001620597"/>
    </source>
</evidence>
<dbReference type="InterPro" id="IPR000524">
    <property type="entry name" value="Tscrpt_reg_HTH_GntR"/>
</dbReference>
<dbReference type="SUPFAM" id="SSF46785">
    <property type="entry name" value="Winged helix' DNA-binding domain"/>
    <property type="match status" value="1"/>
</dbReference>
<reference evidence="7 8" key="1">
    <citation type="submission" date="2024-03" db="EMBL/GenBank/DDBJ databases">
        <title>High-quality draft genome sequence of Oceanobacter sp. wDCs-4.</title>
        <authorList>
            <person name="Dong C."/>
        </authorList>
    </citation>
    <scope>NUCLEOTIDE SEQUENCE [LARGE SCALE GENOMIC DNA]</scope>
    <source>
        <strain evidence="8">wDCs-4</strain>
    </source>
</reference>
<comment type="caution">
    <text evidence="7">The sequence shown here is derived from an EMBL/GenBank/DDBJ whole genome shotgun (WGS) entry which is preliminary data.</text>
</comment>
<name>A0ABW8NDC6_9GAMM</name>
<keyword evidence="7" id="KW-0808">Transferase</keyword>
<dbReference type="GO" id="GO:0008483">
    <property type="term" value="F:transaminase activity"/>
    <property type="evidence" value="ECO:0007669"/>
    <property type="project" value="UniProtKB-KW"/>
</dbReference>
<protein>
    <submittedName>
        <fullName evidence="7">PLP-dependent aminotransferase family protein</fullName>
    </submittedName>
</protein>
<dbReference type="Proteomes" id="UP001620597">
    <property type="component" value="Unassembled WGS sequence"/>
</dbReference>
<evidence type="ECO:0000256" key="4">
    <source>
        <dbReference type="ARBA" id="ARBA00023125"/>
    </source>
</evidence>
<dbReference type="InterPro" id="IPR004839">
    <property type="entry name" value="Aminotransferase_I/II_large"/>
</dbReference>
<evidence type="ECO:0000256" key="3">
    <source>
        <dbReference type="ARBA" id="ARBA00023015"/>
    </source>
</evidence>
<keyword evidence="2" id="KW-0663">Pyridoxal phosphate</keyword>
<dbReference type="InterPro" id="IPR036388">
    <property type="entry name" value="WH-like_DNA-bd_sf"/>
</dbReference>
<evidence type="ECO:0000313" key="7">
    <source>
        <dbReference type="EMBL" id="MFK4750954.1"/>
    </source>
</evidence>
<sequence>MLERSQDKPLYQQLADALSNDIRSGVYPVGHKVPSVRKMSGLRGVSISTVSQAYGWLEDQGWLQARPQSGYYVRSTHTQMGQAKVIRLPVSAPEVAPSEVTKADLISHVLNQLNHPSQVNLGATIPHASLMPQRQLQQHIQKVSRYRLAEVLTYQFSPGHIGLRQQLAIRMRDASVTCHSDDIVISHGCVEALTLCLRASTTPGDLIAVESPCYYGFLQLAELLGLKVLEIPTDPATGISLEALELALSQWPITLVLLTARFSNPHGSVIPVARQKQLVAMARRYDIDLLEDDIYGELAYVNKNTSPKNTGPNNTGLDGACTALKAWDTDGRVMYCSSFSKTLSAGLRIGWCIPGRHFDDVVKHQLFTTFSASSLSQETLYSYLQQGHYDRHLRKLRQTITDNCMRFYQAIQQYFPAQTLISRPLGGYCLWVQLPDGVSSGQLFHLAREQSISIVPGGLFSNSERFEQYLRLNIARPWDDSVATALSTLGQLVTRLMPQSLPK</sequence>
<dbReference type="PROSITE" id="PS50949">
    <property type="entry name" value="HTH_GNTR"/>
    <property type="match status" value="1"/>
</dbReference>
<dbReference type="InterPro" id="IPR015424">
    <property type="entry name" value="PyrdxlP-dep_Trfase"/>
</dbReference>
<accession>A0ABW8NDC6</accession>
<dbReference type="PANTHER" id="PTHR46577">
    <property type="entry name" value="HTH-TYPE TRANSCRIPTIONAL REGULATORY PROTEIN GABR"/>
    <property type="match status" value="1"/>
</dbReference>
<dbReference type="RefSeq" id="WP_416204495.1">
    <property type="nucleotide sequence ID" value="NZ_JBBKTX010000001.1"/>
</dbReference>
<dbReference type="Gene3D" id="3.40.640.10">
    <property type="entry name" value="Type I PLP-dependent aspartate aminotransferase-like (Major domain)"/>
    <property type="match status" value="1"/>
</dbReference>
<gene>
    <name evidence="7" type="ORF">WG929_00890</name>
</gene>
<comment type="similarity">
    <text evidence="1">In the C-terminal section; belongs to the class-I pyridoxal-phosphate-dependent aminotransferase family.</text>
</comment>
<dbReference type="InterPro" id="IPR015421">
    <property type="entry name" value="PyrdxlP-dep_Trfase_major"/>
</dbReference>
<feature type="domain" description="HTH gntR-type" evidence="6">
    <location>
        <begin position="8"/>
        <end position="76"/>
    </location>
</feature>
<organism evidence="7 8">
    <name type="scientific">Oceanobacter antarcticus</name>
    <dbReference type="NCBI Taxonomy" id="3133425"/>
    <lineage>
        <taxon>Bacteria</taxon>
        <taxon>Pseudomonadati</taxon>
        <taxon>Pseudomonadota</taxon>
        <taxon>Gammaproteobacteria</taxon>
        <taxon>Oceanospirillales</taxon>
        <taxon>Oceanospirillaceae</taxon>
        <taxon>Oceanobacter</taxon>
    </lineage>
</organism>
<evidence type="ECO:0000259" key="6">
    <source>
        <dbReference type="PROSITE" id="PS50949"/>
    </source>
</evidence>
<dbReference type="Pfam" id="PF00392">
    <property type="entry name" value="GntR"/>
    <property type="match status" value="1"/>
</dbReference>
<keyword evidence="8" id="KW-1185">Reference proteome</keyword>
<dbReference type="CDD" id="cd07377">
    <property type="entry name" value="WHTH_GntR"/>
    <property type="match status" value="1"/>
</dbReference>
<dbReference type="CDD" id="cd00609">
    <property type="entry name" value="AAT_like"/>
    <property type="match status" value="1"/>
</dbReference>
<evidence type="ECO:0000256" key="5">
    <source>
        <dbReference type="ARBA" id="ARBA00023163"/>
    </source>
</evidence>